<gene>
    <name evidence="1" type="ORF">H9943_05810</name>
</gene>
<evidence type="ECO:0000313" key="1">
    <source>
        <dbReference type="EMBL" id="HJB39896.1"/>
    </source>
</evidence>
<organism evidence="1 2">
    <name type="scientific">Candidatus Ruthenibacterium avium</name>
    <dbReference type="NCBI Taxonomy" id="2838751"/>
    <lineage>
        <taxon>Bacteria</taxon>
        <taxon>Bacillati</taxon>
        <taxon>Bacillota</taxon>
        <taxon>Clostridia</taxon>
        <taxon>Eubacteriales</taxon>
        <taxon>Oscillospiraceae</taxon>
        <taxon>Ruthenibacterium</taxon>
    </lineage>
</organism>
<accession>A0A9D2M1Y1</accession>
<dbReference type="Proteomes" id="UP000824209">
    <property type="component" value="Unassembled WGS sequence"/>
</dbReference>
<proteinExistence type="predicted"/>
<reference evidence="1" key="1">
    <citation type="journal article" date="2021" name="PeerJ">
        <title>Extensive microbial diversity within the chicken gut microbiome revealed by metagenomics and culture.</title>
        <authorList>
            <person name="Gilroy R."/>
            <person name="Ravi A."/>
            <person name="Getino M."/>
            <person name="Pursley I."/>
            <person name="Horton D.L."/>
            <person name="Alikhan N.F."/>
            <person name="Baker D."/>
            <person name="Gharbi K."/>
            <person name="Hall N."/>
            <person name="Watson M."/>
            <person name="Adriaenssens E.M."/>
            <person name="Foster-Nyarko E."/>
            <person name="Jarju S."/>
            <person name="Secka A."/>
            <person name="Antonio M."/>
            <person name="Oren A."/>
            <person name="Chaudhuri R.R."/>
            <person name="La Ragione R."/>
            <person name="Hildebrand F."/>
            <person name="Pallen M.J."/>
        </authorList>
    </citation>
    <scope>NUCLEOTIDE SEQUENCE</scope>
    <source>
        <strain evidence="1">ChiBcec8-14828</strain>
    </source>
</reference>
<dbReference type="EMBL" id="DWYA01000053">
    <property type="protein sequence ID" value="HJB39896.1"/>
    <property type="molecule type" value="Genomic_DNA"/>
</dbReference>
<sequence>MFLELKKYYDTDVVRNAIENNLAYAGIDEAVIDRTATKSITFETNKVSAISFAEGTPGGFVTFGTALADNEILTDI</sequence>
<protein>
    <submittedName>
        <fullName evidence="1">Uncharacterized protein</fullName>
    </submittedName>
</protein>
<reference evidence="1" key="2">
    <citation type="submission" date="2021-04" db="EMBL/GenBank/DDBJ databases">
        <authorList>
            <person name="Gilroy R."/>
        </authorList>
    </citation>
    <scope>NUCLEOTIDE SEQUENCE</scope>
    <source>
        <strain evidence="1">ChiBcec8-14828</strain>
    </source>
</reference>
<evidence type="ECO:0000313" key="2">
    <source>
        <dbReference type="Proteomes" id="UP000824209"/>
    </source>
</evidence>
<comment type="caution">
    <text evidence="1">The sequence shown here is derived from an EMBL/GenBank/DDBJ whole genome shotgun (WGS) entry which is preliminary data.</text>
</comment>
<dbReference type="AlphaFoldDB" id="A0A9D2M1Y1"/>
<name>A0A9D2M1Y1_9FIRM</name>